<dbReference type="HOGENOM" id="CLU_119365_0_0_2"/>
<dbReference type="Proteomes" id="UP000030710">
    <property type="component" value="Unassembled WGS sequence"/>
</dbReference>
<evidence type="ECO:0000313" key="3">
    <source>
        <dbReference type="Proteomes" id="UP000030710"/>
    </source>
</evidence>
<dbReference type="EMBL" id="KE356561">
    <property type="protein sequence ID" value="ERG94222.1"/>
    <property type="molecule type" value="Genomic_DNA"/>
</dbReference>
<dbReference type="RefSeq" id="WP_021053715.1">
    <property type="nucleotide sequence ID" value="NZ_KE356561.1"/>
</dbReference>
<proteinExistence type="predicted"/>
<gene>
    <name evidence="2" type="ORF">J07HQW2_00656</name>
</gene>
<organism evidence="2 3">
    <name type="scientific">Haloquadratum walsbyi J07HQW2</name>
    <dbReference type="NCBI Taxonomy" id="1238425"/>
    <lineage>
        <taxon>Archaea</taxon>
        <taxon>Methanobacteriati</taxon>
        <taxon>Methanobacteriota</taxon>
        <taxon>Stenosarchaea group</taxon>
        <taxon>Halobacteria</taxon>
        <taxon>Halobacteriales</taxon>
        <taxon>Haloferacaceae</taxon>
        <taxon>Haloquadratum</taxon>
    </lineage>
</organism>
<dbReference type="InterPro" id="IPR006311">
    <property type="entry name" value="TAT_signal"/>
</dbReference>
<sequence>MDFTRRSLILGTAGVAAAGAGVTAAAGGLQGSVEGQADVQAEQALTVNDVDVRGTDVDASFTRTSDDNTEFQAAVELNNGDLAVFEAEVINSAADGLDVQVTIDAPDPIDTDVVSGKSSASDGGDVSAPGDLDPDDNGVSGASPDGGKAVQTGEGTFIANITSNGSGTRKHNIGIIAELDDTADAGSYDIGVAINPLSTDN</sequence>
<accession>U1PKL1</accession>
<name>U1PKL1_9EURY</name>
<evidence type="ECO:0000256" key="1">
    <source>
        <dbReference type="SAM" id="MobiDB-lite"/>
    </source>
</evidence>
<evidence type="ECO:0000313" key="2">
    <source>
        <dbReference type="EMBL" id="ERG94222.1"/>
    </source>
</evidence>
<protein>
    <submittedName>
        <fullName evidence="2">Uncharacterized protein</fullName>
    </submittedName>
</protein>
<feature type="region of interest" description="Disordered" evidence="1">
    <location>
        <begin position="106"/>
        <end position="152"/>
    </location>
</feature>
<dbReference type="AlphaFoldDB" id="U1PKL1"/>
<dbReference type="PROSITE" id="PS51318">
    <property type="entry name" value="TAT"/>
    <property type="match status" value="1"/>
</dbReference>
<reference evidence="2 3" key="1">
    <citation type="journal article" date="2013" name="PLoS ONE">
        <title>Assembly-driven community genomics of a hypersaline microbial ecosystem.</title>
        <authorList>
            <person name="Podell S."/>
            <person name="Ugalde J.A."/>
            <person name="Narasingarao P."/>
            <person name="Banfield J.F."/>
            <person name="Heidelberg K.B."/>
            <person name="Allen E.E."/>
        </authorList>
    </citation>
    <scope>NUCLEOTIDE SEQUENCE [LARGE SCALE GENOMIC DNA]</scope>
    <source>
        <strain evidence="3">J07HQW2</strain>
    </source>
</reference>